<reference evidence="1" key="1">
    <citation type="submission" date="2015-07" db="EMBL/GenBank/DDBJ databases">
        <title>Transcriptome Assembly of Anthurium amnicola.</title>
        <authorList>
            <person name="Suzuki J."/>
        </authorList>
    </citation>
    <scope>NUCLEOTIDE SEQUENCE</scope>
</reference>
<feature type="non-terminal residue" evidence="1">
    <location>
        <position position="1"/>
    </location>
</feature>
<name>A0A1D1XV09_9ARAE</name>
<dbReference type="EMBL" id="GDJX01021721">
    <property type="protein sequence ID" value="JAT46215.1"/>
    <property type="molecule type" value="Transcribed_RNA"/>
</dbReference>
<dbReference type="AlphaFoldDB" id="A0A1D1XV09"/>
<protein>
    <submittedName>
        <fullName evidence="1">Putative transposase for insertion sequence element IS5377</fullName>
    </submittedName>
</protein>
<sequence length="172" mass="19386">AAPTFRCGDGWTSRLLLLQLPRLPPHHVPRPAARDRCRGSFLTVSTEGDSRGCHGDESHQSIAEEGRVRWKQLQKDIPLYPPLASSPDSGVTCSASVFGRSMELTELLLQKVVVGQPIFLVGRSVGILSSLRKFTVRPVFHCFTIQNFSFQLVLQISYFYLNKTNIRDRYKL</sequence>
<gene>
    <name evidence="1" type="primary">T5377</name>
    <name evidence="1" type="ORF">g.72434</name>
</gene>
<evidence type="ECO:0000313" key="1">
    <source>
        <dbReference type="EMBL" id="JAT46215.1"/>
    </source>
</evidence>
<proteinExistence type="predicted"/>
<accession>A0A1D1XV09</accession>
<organism evidence="1">
    <name type="scientific">Anthurium amnicola</name>
    <dbReference type="NCBI Taxonomy" id="1678845"/>
    <lineage>
        <taxon>Eukaryota</taxon>
        <taxon>Viridiplantae</taxon>
        <taxon>Streptophyta</taxon>
        <taxon>Embryophyta</taxon>
        <taxon>Tracheophyta</taxon>
        <taxon>Spermatophyta</taxon>
        <taxon>Magnoliopsida</taxon>
        <taxon>Liliopsida</taxon>
        <taxon>Araceae</taxon>
        <taxon>Pothoideae</taxon>
        <taxon>Potheae</taxon>
        <taxon>Anthurium</taxon>
    </lineage>
</organism>